<feature type="compositionally biased region" description="Basic residues" evidence="1">
    <location>
        <begin position="106"/>
        <end position="117"/>
    </location>
</feature>
<accession>A0ABN3WUY7</accession>
<reference evidence="3 4" key="1">
    <citation type="journal article" date="2019" name="Int. J. Syst. Evol. Microbiol.">
        <title>The Global Catalogue of Microorganisms (GCM) 10K type strain sequencing project: providing services to taxonomists for standard genome sequencing and annotation.</title>
        <authorList>
            <consortium name="The Broad Institute Genomics Platform"/>
            <consortium name="The Broad Institute Genome Sequencing Center for Infectious Disease"/>
            <person name="Wu L."/>
            <person name="Ma J."/>
        </authorList>
    </citation>
    <scope>NUCLEOTIDE SEQUENCE [LARGE SCALE GENOMIC DNA]</scope>
    <source>
        <strain evidence="3 4">JCM 9088</strain>
    </source>
</reference>
<dbReference type="PANTHER" id="PTHR30007:SF1">
    <property type="entry name" value="BLR1914 PROTEIN"/>
    <property type="match status" value="1"/>
</dbReference>
<organism evidence="3 4">
    <name type="scientific">Streptomyces enissocaesilis</name>
    <dbReference type="NCBI Taxonomy" id="332589"/>
    <lineage>
        <taxon>Bacteria</taxon>
        <taxon>Bacillati</taxon>
        <taxon>Actinomycetota</taxon>
        <taxon>Actinomycetes</taxon>
        <taxon>Kitasatosporales</taxon>
        <taxon>Streptomycetaceae</taxon>
        <taxon>Streptomyces</taxon>
        <taxon>Streptomyces rochei group</taxon>
    </lineage>
</organism>
<evidence type="ECO:0000259" key="2">
    <source>
        <dbReference type="Pfam" id="PF01609"/>
    </source>
</evidence>
<feature type="compositionally biased region" description="Basic and acidic residues" evidence="1">
    <location>
        <begin position="118"/>
        <end position="128"/>
    </location>
</feature>
<dbReference type="Pfam" id="PF01609">
    <property type="entry name" value="DDE_Tnp_1"/>
    <property type="match status" value="1"/>
</dbReference>
<feature type="region of interest" description="Disordered" evidence="1">
    <location>
        <begin position="106"/>
        <end position="128"/>
    </location>
</feature>
<evidence type="ECO:0000313" key="3">
    <source>
        <dbReference type="EMBL" id="GAA2928814.1"/>
    </source>
</evidence>
<dbReference type="InterPro" id="IPR002559">
    <property type="entry name" value="Transposase_11"/>
</dbReference>
<name>A0ABN3WUY7_9ACTN</name>
<protein>
    <recommendedName>
        <fullName evidence="2">Transposase IS4-like domain-containing protein</fullName>
    </recommendedName>
</protein>
<gene>
    <name evidence="3" type="ORF">GCM10010446_11660</name>
</gene>
<feature type="domain" description="Transposase IS4-like" evidence="2">
    <location>
        <begin position="37"/>
        <end position="126"/>
    </location>
</feature>
<keyword evidence="4" id="KW-1185">Reference proteome</keyword>
<proteinExistence type="predicted"/>
<evidence type="ECO:0000256" key="1">
    <source>
        <dbReference type="SAM" id="MobiDB-lite"/>
    </source>
</evidence>
<dbReference type="PANTHER" id="PTHR30007">
    <property type="entry name" value="PHP DOMAIN PROTEIN"/>
    <property type="match status" value="1"/>
</dbReference>
<comment type="caution">
    <text evidence="3">The sequence shown here is derived from an EMBL/GenBank/DDBJ whole genome shotgun (WGS) entry which is preliminary data.</text>
</comment>
<evidence type="ECO:0000313" key="4">
    <source>
        <dbReference type="Proteomes" id="UP001500403"/>
    </source>
</evidence>
<sequence>MTCWRRLRDWNEAGVWRRLHELLLSEPRAAGLPDFSRAAVDSSHLRAMRGGPAPGPSPVDRGKAGGKHHLIVEAHGIPVAAITTGGNRNDVTQLIPLIQAVPPIRGKHGKPLRRPKHLYADRGYDHEV</sequence>
<dbReference type="Proteomes" id="UP001500403">
    <property type="component" value="Unassembled WGS sequence"/>
</dbReference>
<dbReference type="EMBL" id="BAAAUD010000013">
    <property type="protein sequence ID" value="GAA2928814.1"/>
    <property type="molecule type" value="Genomic_DNA"/>
</dbReference>